<accession>A0A6A4IE47</accession>
<protein>
    <submittedName>
        <fullName evidence="2">Uncharacterized protein</fullName>
    </submittedName>
</protein>
<reference evidence="2" key="1">
    <citation type="journal article" date="2019" name="Environ. Microbiol.">
        <title>Fungal ecological strategies reflected in gene transcription - a case study of two litter decomposers.</title>
        <authorList>
            <person name="Barbi F."/>
            <person name="Kohler A."/>
            <person name="Barry K."/>
            <person name="Baskaran P."/>
            <person name="Daum C."/>
            <person name="Fauchery L."/>
            <person name="Ihrmark K."/>
            <person name="Kuo A."/>
            <person name="LaButti K."/>
            <person name="Lipzen A."/>
            <person name="Morin E."/>
            <person name="Grigoriev I.V."/>
            <person name="Henrissat B."/>
            <person name="Lindahl B."/>
            <person name="Martin F."/>
        </authorList>
    </citation>
    <scope>NUCLEOTIDE SEQUENCE</scope>
    <source>
        <strain evidence="2">JB14</strain>
    </source>
</reference>
<dbReference type="Proteomes" id="UP000799118">
    <property type="component" value="Unassembled WGS sequence"/>
</dbReference>
<feature type="compositionally biased region" description="Low complexity" evidence="1">
    <location>
        <begin position="427"/>
        <end position="436"/>
    </location>
</feature>
<proteinExistence type="predicted"/>
<evidence type="ECO:0000313" key="3">
    <source>
        <dbReference type="Proteomes" id="UP000799118"/>
    </source>
</evidence>
<feature type="compositionally biased region" description="Polar residues" evidence="1">
    <location>
        <begin position="113"/>
        <end position="122"/>
    </location>
</feature>
<feature type="compositionally biased region" description="Polar residues" evidence="1">
    <location>
        <begin position="410"/>
        <end position="421"/>
    </location>
</feature>
<feature type="region of interest" description="Disordered" evidence="1">
    <location>
        <begin position="1"/>
        <end position="443"/>
    </location>
</feature>
<organism evidence="2 3">
    <name type="scientific">Gymnopus androsaceus JB14</name>
    <dbReference type="NCBI Taxonomy" id="1447944"/>
    <lineage>
        <taxon>Eukaryota</taxon>
        <taxon>Fungi</taxon>
        <taxon>Dikarya</taxon>
        <taxon>Basidiomycota</taxon>
        <taxon>Agaricomycotina</taxon>
        <taxon>Agaricomycetes</taxon>
        <taxon>Agaricomycetidae</taxon>
        <taxon>Agaricales</taxon>
        <taxon>Marasmiineae</taxon>
        <taxon>Omphalotaceae</taxon>
        <taxon>Gymnopus</taxon>
    </lineage>
</organism>
<feature type="compositionally biased region" description="Basic and acidic residues" evidence="1">
    <location>
        <begin position="129"/>
        <end position="145"/>
    </location>
</feature>
<evidence type="ECO:0000256" key="1">
    <source>
        <dbReference type="SAM" id="MobiDB-lite"/>
    </source>
</evidence>
<dbReference type="AlphaFoldDB" id="A0A6A4IE47"/>
<gene>
    <name evidence="2" type="ORF">BT96DRAFT_175482</name>
</gene>
<keyword evidence="3" id="KW-1185">Reference proteome</keyword>
<sequence length="443" mass="46250">MPSPPPQWAFIPEPASSNVSENEEEMEETRVKEKPKPKRRAADPVSAQPKKKQRMESGSKLVGPARLGPPSKINMTPAPTPAASTSTSHNQRNRNAAMPARKPSAEDRVAAELNNSFSSSTAPRKRTKKEIMKREHAVAGVDKDTAIVVSSSDSEKEPFGGKIPGAGPPSRPSPLASATKGKDDKVARAGPSSRPHLTSSASAPVPKTAPAPLEVIEISDSDDELPPKPKPVARPRPSTSSHPPPNSRPVSNSASAGDYEDLVLDGSGNNMDAAMDEDMDMMLDPPFAPSPSKESSITVPVSKKNEKKLSLSSFFSHPPAPSTATAPRSASTSNSNSASAKPVANGSASASSHPRLKLNPGALSAPPTTMAQPMVISSDSDPDSDSKEASQRPLTATEPVFTRAIVPDTRPTSAAVSSKRSTVVPDSRPSSAAASSKPKESSS</sequence>
<feature type="compositionally biased region" description="Low complexity" evidence="1">
    <location>
        <begin position="310"/>
        <end position="340"/>
    </location>
</feature>
<dbReference type="EMBL" id="ML769398">
    <property type="protein sequence ID" value="KAE9407084.1"/>
    <property type="molecule type" value="Genomic_DNA"/>
</dbReference>
<evidence type="ECO:0000313" key="2">
    <source>
        <dbReference type="EMBL" id="KAE9407084.1"/>
    </source>
</evidence>
<name>A0A6A4IE47_9AGAR</name>